<keyword evidence="3" id="KW-0378">Hydrolase</keyword>
<dbReference type="InterPro" id="IPR050534">
    <property type="entry name" value="Coronavir_polyprotein_1ab"/>
</dbReference>
<feature type="domain" description="DNA2/NAM7 helicase helicase" evidence="7">
    <location>
        <begin position="908"/>
        <end position="949"/>
    </location>
</feature>
<evidence type="ECO:0000256" key="4">
    <source>
        <dbReference type="ARBA" id="ARBA00022806"/>
    </source>
</evidence>
<dbReference type="Pfam" id="PF13086">
    <property type="entry name" value="AAA_11"/>
    <property type="match status" value="2"/>
</dbReference>
<feature type="compositionally biased region" description="Low complexity" evidence="6">
    <location>
        <begin position="1419"/>
        <end position="1439"/>
    </location>
</feature>
<evidence type="ECO:0000256" key="6">
    <source>
        <dbReference type="SAM" id="MobiDB-lite"/>
    </source>
</evidence>
<dbReference type="Gene3D" id="3.40.50.300">
    <property type="entry name" value="P-loop containing nucleotide triphosphate hydrolases"/>
    <property type="match status" value="3"/>
</dbReference>
<dbReference type="SUPFAM" id="SSF52540">
    <property type="entry name" value="P-loop containing nucleoside triphosphate hydrolases"/>
    <property type="match status" value="1"/>
</dbReference>
<dbReference type="PANTHER" id="PTHR43788:SF8">
    <property type="entry name" value="DNA-BINDING PROTEIN SMUBP-2"/>
    <property type="match status" value="1"/>
</dbReference>
<keyword evidence="2" id="KW-0547">Nucleotide-binding</keyword>
<evidence type="ECO:0000259" key="9">
    <source>
        <dbReference type="Pfam" id="PF18741"/>
    </source>
</evidence>
<protein>
    <submittedName>
        <fullName evidence="10">AAA domain-containing protein</fullName>
    </submittedName>
</protein>
<feature type="domain" description="DNA2/NAM7 helicase-like C-terminal" evidence="8">
    <location>
        <begin position="1047"/>
        <end position="1171"/>
    </location>
</feature>
<dbReference type="RefSeq" id="WP_380126384.1">
    <property type="nucleotide sequence ID" value="NZ_JBHSIU010000086.1"/>
</dbReference>
<evidence type="ECO:0000256" key="2">
    <source>
        <dbReference type="ARBA" id="ARBA00022741"/>
    </source>
</evidence>
<comment type="similarity">
    <text evidence="1">Belongs to the DNA2/NAM7 helicase family.</text>
</comment>
<dbReference type="CDD" id="cd18808">
    <property type="entry name" value="SF1_C_Upf1"/>
    <property type="match status" value="1"/>
</dbReference>
<keyword evidence="4" id="KW-0347">Helicase</keyword>
<dbReference type="PANTHER" id="PTHR43788">
    <property type="entry name" value="DNA2/NAM7 HELICASE FAMILY MEMBER"/>
    <property type="match status" value="1"/>
</dbReference>
<dbReference type="InterPro" id="IPR047187">
    <property type="entry name" value="SF1_C_Upf1"/>
</dbReference>
<evidence type="ECO:0000256" key="1">
    <source>
        <dbReference type="ARBA" id="ARBA00007913"/>
    </source>
</evidence>
<evidence type="ECO:0000256" key="5">
    <source>
        <dbReference type="ARBA" id="ARBA00022840"/>
    </source>
</evidence>
<reference evidence="11" key="1">
    <citation type="journal article" date="2019" name="Int. J. Syst. Evol. Microbiol.">
        <title>The Global Catalogue of Microorganisms (GCM) 10K type strain sequencing project: providing services to taxonomists for standard genome sequencing and annotation.</title>
        <authorList>
            <consortium name="The Broad Institute Genomics Platform"/>
            <consortium name="The Broad Institute Genome Sequencing Center for Infectious Disease"/>
            <person name="Wu L."/>
            <person name="Ma J."/>
        </authorList>
    </citation>
    <scope>NUCLEOTIDE SEQUENCE [LARGE SCALE GENOMIC DNA]</scope>
    <source>
        <strain evidence="11">CGMCC 4.7152</strain>
    </source>
</reference>
<comment type="caution">
    <text evidence="10">The sequence shown here is derived from an EMBL/GenBank/DDBJ whole genome shotgun (WGS) entry which is preliminary data.</text>
</comment>
<proteinExistence type="inferred from homology"/>
<dbReference type="Pfam" id="PF13087">
    <property type="entry name" value="AAA_12"/>
    <property type="match status" value="1"/>
</dbReference>
<evidence type="ECO:0000313" key="11">
    <source>
        <dbReference type="Proteomes" id="UP001595912"/>
    </source>
</evidence>
<dbReference type="InterPro" id="IPR049468">
    <property type="entry name" value="Restrct_endonuc-II-like_dom"/>
</dbReference>
<feature type="domain" description="DNA2/NAM7 helicase helicase" evidence="7">
    <location>
        <begin position="351"/>
        <end position="452"/>
    </location>
</feature>
<dbReference type="Pfam" id="PF13195">
    <property type="entry name" value="DUF4011"/>
    <property type="match status" value="1"/>
</dbReference>
<dbReference type="InterPro" id="IPR041679">
    <property type="entry name" value="DNA2/NAM7-like_C"/>
</dbReference>
<dbReference type="SUPFAM" id="SSF52980">
    <property type="entry name" value="Restriction endonuclease-like"/>
    <property type="match status" value="1"/>
</dbReference>
<feature type="region of interest" description="Disordered" evidence="6">
    <location>
        <begin position="1419"/>
        <end position="1465"/>
    </location>
</feature>
<name>A0ABV9WBL7_9ACTN</name>
<evidence type="ECO:0000259" key="8">
    <source>
        <dbReference type="Pfam" id="PF13087"/>
    </source>
</evidence>
<dbReference type="Proteomes" id="UP001595912">
    <property type="component" value="Unassembled WGS sequence"/>
</dbReference>
<gene>
    <name evidence="10" type="ORF">ACFPIJ_48980</name>
</gene>
<evidence type="ECO:0000313" key="10">
    <source>
        <dbReference type="EMBL" id="MFC5005749.1"/>
    </source>
</evidence>
<dbReference type="InterPro" id="IPR025103">
    <property type="entry name" value="DUF4011"/>
</dbReference>
<sequence>MNGQTRATLVQEASRRWRSQLIDLGGRNTLLYYKDLRSGTLDLSAADPVAVAALLGGRTMSLSQLFTRSSAKRAGAVPVPAEIAPDLPGVAEPDPTASRLVDSGQPAIGRAKVPTTPVEPIEAAAEPAGEVVESAEAAEVPEPDEGPALTHAAAVKRARTIRNKARELAEERGIETCFVAIGSATWTPAAGSGVPAAPVLLRSAQLRARGAAEDDFELSVHGDTEVNPTLLQLLEEEFGVQVDADELEELIDYTAGFDPQPLYERLVKEASGRVRGFTVGPRCVLGTFSYAKLPMVNDLRVAATALEGHEIIAAIAGDGEAQQRLHATGAVQPDDPDLIAPVDEFLVLDADSSQNYAINAVLSGQHSVIKGPPGTGKSQTIANLIASLVARGKRVLFVAEKRAAITAVTDRLARRGLGSLVMDVHDGTTSRRRVAADLKAAFDSAARIAQPDLSVLHETLTTKRAQLNGHDEALHQVREPWGVTAYQSQCALVALSETVRPMTPVRLRGQTLAALDAGTTRRVREQLRDFAALGGFTLTAQQSGWVGAAVRTPADAEAAFDLAERLAERTLPAARPGLRHVQERTGLRAPADLAGWRNLFGFLDGVAATLTQFHEDVFRVDLATHIASAADAAWRKEHAGQPGTDAGWLTRRRMRKQAAQLWRGPGKPSRQQLFTGLTTALTQRSQWTRATADGGPPRLPAELGRAKAAFEQLDGQVAQLQRHVPHIALAGLDLDRLAAVLSGLAADERTLRKIPRLNELGATFTGLGLDQLVADLAGRRPDADLAAAVFDACWHASILQHLNFTDPRIGAFDGPLHTRTVEEFRAADRAHIDATASRVLRAVAEHITRTRDQYPDESRLVEHQANLKRRHLPIRQLFATAPHMLTALRPCWAMSPLIVSQLLPAEADLFDVVVFDEASQVTPADAVPALLRARQVVVAGDEHQLPPTSFFTAAEDGGGADPLGVRADGSIDLSLTSGYESVLDVLTALLPAYLLRWHYRSQDDRLIGFSNAHIYERSLVTFPGTAGAGSVQHVHVAHDPANTDTDSVTAEVDRVVELALRHAQLRPSESLGVITMGIVHADRVDLALRKALSARPELHAFFSESATEPFFVKNLERVQGDERDAIILSIGYGKNAAGQLPYRFGPLLLPGGERRLNVAVTRARRRMTLVSSFTAADMDPARSTSEGVRLLRAYLEYTESGGTSLSGAAADRVQPDAFEADVLARLTAAGIPVTARFGVAGAFIDFACAHPSDPDELVLAIETDGATYHSASTARDRDRLRQEQLERLGWRYHRIWSTDWFADPAAETARTRAAYDEAVAAVDARRTNEPTIVLHVPPPSPPAVSSDRALPRPDFTPGRPIAEYPAAVLVDLIRWIESDTLLRTEEQVLEEARRELGFKRGGARINAALAEALRSSRASAAPAPAAAAPAPAAAPAGSPDADRTMMLELPAEEETRFLPQRPETD</sequence>
<evidence type="ECO:0000259" key="7">
    <source>
        <dbReference type="Pfam" id="PF13086"/>
    </source>
</evidence>
<dbReference type="InterPro" id="IPR027417">
    <property type="entry name" value="P-loop_NTPase"/>
</dbReference>
<dbReference type="Pfam" id="PF18741">
    <property type="entry name" value="MTES_1575"/>
    <property type="match status" value="1"/>
</dbReference>
<dbReference type="EMBL" id="JBHSIU010000086">
    <property type="protein sequence ID" value="MFC5005749.1"/>
    <property type="molecule type" value="Genomic_DNA"/>
</dbReference>
<organism evidence="10 11">
    <name type="scientific">Dactylosporangium cerinum</name>
    <dbReference type="NCBI Taxonomy" id="1434730"/>
    <lineage>
        <taxon>Bacteria</taxon>
        <taxon>Bacillati</taxon>
        <taxon>Actinomycetota</taxon>
        <taxon>Actinomycetes</taxon>
        <taxon>Micromonosporales</taxon>
        <taxon>Micromonosporaceae</taxon>
        <taxon>Dactylosporangium</taxon>
    </lineage>
</organism>
<dbReference type="Gene3D" id="3.40.960.10">
    <property type="entry name" value="VSR Endonuclease"/>
    <property type="match status" value="1"/>
</dbReference>
<dbReference type="InterPro" id="IPR011335">
    <property type="entry name" value="Restrct_endonuc-II-like"/>
</dbReference>
<keyword evidence="11" id="KW-1185">Reference proteome</keyword>
<dbReference type="InterPro" id="IPR041677">
    <property type="entry name" value="DNA2/NAM7_AAA_11"/>
</dbReference>
<keyword evidence="5" id="KW-0067">ATP-binding</keyword>
<feature type="domain" description="Restriction endonuclease type II-like" evidence="9">
    <location>
        <begin position="1218"/>
        <end position="1312"/>
    </location>
</feature>
<accession>A0ABV9WBL7</accession>
<evidence type="ECO:0000256" key="3">
    <source>
        <dbReference type="ARBA" id="ARBA00022801"/>
    </source>
</evidence>